<dbReference type="EMBL" id="MSCN01000001">
    <property type="protein sequence ID" value="PQJ79298.1"/>
    <property type="molecule type" value="Genomic_DNA"/>
</dbReference>
<organism evidence="2 3">
    <name type="scientific">Polaribacter porphyrae</name>
    <dbReference type="NCBI Taxonomy" id="1137780"/>
    <lineage>
        <taxon>Bacteria</taxon>
        <taxon>Pseudomonadati</taxon>
        <taxon>Bacteroidota</taxon>
        <taxon>Flavobacteriia</taxon>
        <taxon>Flavobacteriales</taxon>
        <taxon>Flavobacteriaceae</taxon>
    </lineage>
</organism>
<gene>
    <name evidence="2" type="ORF">BTO18_08990</name>
</gene>
<sequence length="120" mass="13596">MEVIVFILKVIFGGFFCFAGIMHFIKPKFFNNFIPKAFPKLTVNYIIGVIEFALGFGLFIDTICKEASAGIILLLSGLLFIHIWDATKEKPAIGSKKLAYIRIPFQFILMYGAYLIYINS</sequence>
<feature type="transmembrane region" description="Helical" evidence="1">
    <location>
        <begin position="66"/>
        <end position="87"/>
    </location>
</feature>
<dbReference type="PANTHER" id="PTHR36974:SF1">
    <property type="entry name" value="DOXX FAMILY MEMBRANE PROTEIN"/>
    <property type="match status" value="1"/>
</dbReference>
<evidence type="ECO:0000313" key="2">
    <source>
        <dbReference type="EMBL" id="PQJ79298.1"/>
    </source>
</evidence>
<evidence type="ECO:0000256" key="1">
    <source>
        <dbReference type="SAM" id="Phobius"/>
    </source>
</evidence>
<dbReference type="Proteomes" id="UP000238882">
    <property type="component" value="Unassembled WGS sequence"/>
</dbReference>
<evidence type="ECO:0000313" key="3">
    <source>
        <dbReference type="Proteomes" id="UP000238882"/>
    </source>
</evidence>
<protein>
    <recommendedName>
        <fullName evidence="4">DoxX family protein</fullName>
    </recommendedName>
</protein>
<keyword evidence="3" id="KW-1185">Reference proteome</keyword>
<evidence type="ECO:0008006" key="4">
    <source>
        <dbReference type="Google" id="ProtNLM"/>
    </source>
</evidence>
<reference evidence="2 3" key="1">
    <citation type="submission" date="2016-12" db="EMBL/GenBank/DDBJ databases">
        <title>Trade-off between light-utilization and light-protection in marine flavobacteria.</title>
        <authorList>
            <person name="Kumagai Y."/>
            <person name="Yoshizawa S."/>
            <person name="Kogure K."/>
            <person name="Iwasaki W."/>
        </authorList>
    </citation>
    <scope>NUCLEOTIDE SEQUENCE [LARGE SCALE GENOMIC DNA]</scope>
    <source>
        <strain evidence="2 3">NBRC 108759</strain>
    </source>
</reference>
<dbReference type="AlphaFoldDB" id="A0A2S7WNV6"/>
<dbReference type="OrthoDB" id="327939at2"/>
<dbReference type="PANTHER" id="PTHR36974">
    <property type="entry name" value="MEMBRANE PROTEIN-RELATED"/>
    <property type="match status" value="1"/>
</dbReference>
<feature type="transmembrane region" description="Helical" evidence="1">
    <location>
        <begin position="37"/>
        <end position="60"/>
    </location>
</feature>
<comment type="caution">
    <text evidence="2">The sequence shown here is derived from an EMBL/GenBank/DDBJ whole genome shotgun (WGS) entry which is preliminary data.</text>
</comment>
<keyword evidence="1" id="KW-0472">Membrane</keyword>
<accession>A0A2S7WNV6</accession>
<proteinExistence type="predicted"/>
<keyword evidence="1" id="KW-0812">Transmembrane</keyword>
<feature type="transmembrane region" description="Helical" evidence="1">
    <location>
        <begin position="6"/>
        <end position="25"/>
    </location>
</feature>
<dbReference type="RefSeq" id="WP_105015897.1">
    <property type="nucleotide sequence ID" value="NZ_MSCN01000001.1"/>
</dbReference>
<keyword evidence="1" id="KW-1133">Transmembrane helix</keyword>
<name>A0A2S7WNV6_9FLAO</name>
<feature type="transmembrane region" description="Helical" evidence="1">
    <location>
        <begin position="99"/>
        <end position="118"/>
    </location>
</feature>